<dbReference type="EMBL" id="MN739052">
    <property type="protein sequence ID" value="QHS86278.1"/>
    <property type="molecule type" value="Genomic_DNA"/>
</dbReference>
<evidence type="ECO:0000256" key="4">
    <source>
        <dbReference type="ARBA" id="ARBA00023002"/>
    </source>
</evidence>
<proteinExistence type="predicted"/>
<dbReference type="PANTHER" id="PTHR10869">
    <property type="entry name" value="PROLYL 4-HYDROXYLASE ALPHA SUBUNIT"/>
    <property type="match status" value="1"/>
</dbReference>
<dbReference type="SMART" id="SM00702">
    <property type="entry name" value="P4Hc"/>
    <property type="match status" value="1"/>
</dbReference>
<evidence type="ECO:0000313" key="7">
    <source>
        <dbReference type="EMBL" id="QHS86278.1"/>
    </source>
</evidence>
<comment type="cofactor">
    <cofactor evidence="1">
        <name>L-ascorbate</name>
        <dbReference type="ChEBI" id="CHEBI:38290"/>
    </cofactor>
</comment>
<dbReference type="Pfam" id="PF13640">
    <property type="entry name" value="2OG-FeII_Oxy_3"/>
    <property type="match status" value="1"/>
</dbReference>
<sequence>MFYILLLTITIIYLIKQYEIFEYQPYIKPQYGLAESTDDYVSPIIIDNFITEEEAKYILDLAREKFVPSVLFGNYRMNDIRNSKSVWLPTHDQTISSIIQRACSKVGLPFKNSEGLQVVKYDANGYFKQHYDTTHKIEKQSSDFFSHGGHRLATIIVYLNDDFEGGETHFVNLQKHIKPNKYGGILFYSLDKNGNKCHPKSLHEGTKVISGNKYIANIWIRQNKFI</sequence>
<dbReference type="InterPro" id="IPR006620">
    <property type="entry name" value="Pro_4_hyd_alph"/>
</dbReference>
<evidence type="ECO:0000256" key="3">
    <source>
        <dbReference type="ARBA" id="ARBA00022964"/>
    </source>
</evidence>
<organism evidence="7">
    <name type="scientific">viral metagenome</name>
    <dbReference type="NCBI Taxonomy" id="1070528"/>
    <lineage>
        <taxon>unclassified sequences</taxon>
        <taxon>metagenomes</taxon>
        <taxon>organismal metagenomes</taxon>
    </lineage>
</organism>
<dbReference type="GO" id="GO:0005506">
    <property type="term" value="F:iron ion binding"/>
    <property type="evidence" value="ECO:0007669"/>
    <property type="project" value="InterPro"/>
</dbReference>
<evidence type="ECO:0000259" key="6">
    <source>
        <dbReference type="PROSITE" id="PS51471"/>
    </source>
</evidence>
<dbReference type="GO" id="GO:0005783">
    <property type="term" value="C:endoplasmic reticulum"/>
    <property type="evidence" value="ECO:0007669"/>
    <property type="project" value="TreeGrafter"/>
</dbReference>
<evidence type="ECO:0000256" key="2">
    <source>
        <dbReference type="ARBA" id="ARBA00022723"/>
    </source>
</evidence>
<dbReference type="Gene3D" id="2.60.120.620">
    <property type="entry name" value="q2cbj1_9rhob like domain"/>
    <property type="match status" value="1"/>
</dbReference>
<dbReference type="InterPro" id="IPR005123">
    <property type="entry name" value="Oxoglu/Fe-dep_dioxygenase_dom"/>
</dbReference>
<dbReference type="GO" id="GO:0031418">
    <property type="term" value="F:L-ascorbic acid binding"/>
    <property type="evidence" value="ECO:0007669"/>
    <property type="project" value="InterPro"/>
</dbReference>
<keyword evidence="5" id="KW-0408">Iron</keyword>
<keyword evidence="2" id="KW-0479">Metal-binding</keyword>
<reference evidence="7" key="1">
    <citation type="journal article" date="2020" name="Nature">
        <title>Giant virus diversity and host interactions through global metagenomics.</title>
        <authorList>
            <person name="Schulz F."/>
            <person name="Roux S."/>
            <person name="Paez-Espino D."/>
            <person name="Jungbluth S."/>
            <person name="Walsh D.A."/>
            <person name="Denef V.J."/>
            <person name="McMahon K.D."/>
            <person name="Konstantinidis K.T."/>
            <person name="Eloe-Fadrosh E.A."/>
            <person name="Kyrpides N.C."/>
            <person name="Woyke T."/>
        </authorList>
    </citation>
    <scope>NUCLEOTIDE SEQUENCE</scope>
    <source>
        <strain evidence="7">GVMAG-M-3300009187-29</strain>
    </source>
</reference>
<dbReference type="GO" id="GO:0004656">
    <property type="term" value="F:procollagen-proline 4-dioxygenase activity"/>
    <property type="evidence" value="ECO:0007669"/>
    <property type="project" value="TreeGrafter"/>
</dbReference>
<keyword evidence="4" id="KW-0560">Oxidoreductase</keyword>
<name>A0A6C0B420_9ZZZZ</name>
<accession>A0A6C0B420</accession>
<protein>
    <recommendedName>
        <fullName evidence="6">Fe2OG dioxygenase domain-containing protein</fullName>
    </recommendedName>
</protein>
<keyword evidence="3" id="KW-0223">Dioxygenase</keyword>
<dbReference type="PANTHER" id="PTHR10869:SF246">
    <property type="entry name" value="TRANSMEMBRANE PROLYL 4-HYDROXYLASE"/>
    <property type="match status" value="1"/>
</dbReference>
<evidence type="ECO:0000256" key="1">
    <source>
        <dbReference type="ARBA" id="ARBA00001961"/>
    </source>
</evidence>
<dbReference type="InterPro" id="IPR044862">
    <property type="entry name" value="Pro_4_hyd_alph_FE2OG_OXY"/>
</dbReference>
<dbReference type="PROSITE" id="PS51471">
    <property type="entry name" value="FE2OG_OXY"/>
    <property type="match status" value="1"/>
</dbReference>
<dbReference type="InterPro" id="IPR045054">
    <property type="entry name" value="P4HA-like"/>
</dbReference>
<feature type="domain" description="Fe2OG dioxygenase" evidence="6">
    <location>
        <begin position="112"/>
        <end position="222"/>
    </location>
</feature>
<dbReference type="AlphaFoldDB" id="A0A6C0B420"/>
<evidence type="ECO:0000256" key="5">
    <source>
        <dbReference type="ARBA" id="ARBA00023004"/>
    </source>
</evidence>